<dbReference type="EMBL" id="BAAFRS010000055">
    <property type="protein sequence ID" value="GAB1220637.1"/>
    <property type="molecule type" value="Genomic_DNA"/>
</dbReference>
<organism evidence="2 3">
    <name type="scientific">Entamoeba nuttalli</name>
    <dbReference type="NCBI Taxonomy" id="412467"/>
    <lineage>
        <taxon>Eukaryota</taxon>
        <taxon>Amoebozoa</taxon>
        <taxon>Evosea</taxon>
        <taxon>Archamoebae</taxon>
        <taxon>Mastigamoebida</taxon>
        <taxon>Entamoebidae</taxon>
        <taxon>Entamoeba</taxon>
    </lineage>
</organism>
<feature type="coiled-coil region" evidence="1">
    <location>
        <begin position="32"/>
        <end position="66"/>
    </location>
</feature>
<keyword evidence="3" id="KW-1185">Reference proteome</keyword>
<accession>A0ABQ0DD48</accession>
<protein>
    <recommendedName>
        <fullName evidence="4">BAR domain-containing protein</fullName>
    </recommendedName>
</protein>
<comment type="caution">
    <text evidence="2">The sequence shown here is derived from an EMBL/GenBank/DDBJ whole genome shotgun (WGS) entry which is preliminary data.</text>
</comment>
<dbReference type="Gene3D" id="1.20.1270.60">
    <property type="entry name" value="Arfaptin homology (AH) domain/BAR domain"/>
    <property type="match status" value="1"/>
</dbReference>
<sequence length="268" mass="31024">MFKKMTSKLNDGIKNVSNDLKGKPKDVVCEQIEKDKKDLLALSAKIKKAQEKFEKLGKDAKEQYDEHKKALKLCADVVTCDPNPFNESIKIIEENDEKAKKYEEKLQKKVMKPLKMYLEAVTVLEKRVKILDERGKAMEKAEHAYHDMLKKPENKQVGLSDLKVNYTNARDSWEYLRDELSVDIKKVLDEITSNFGQICSGFMKTYSKYMKNTQEVWDKLHDYAKEIKVGDLDKEPVYTATEQSMVGEPNVQARREKEIANGTYVKVE</sequence>
<reference evidence="2 3" key="1">
    <citation type="journal article" date="2019" name="PLoS Negl. Trop. Dis.">
        <title>Whole genome sequencing of Entamoeba nuttalli reveals mammalian host-related molecular signatures and a novel octapeptide-repeat surface protein.</title>
        <authorList>
            <person name="Tanaka M."/>
            <person name="Makiuchi T."/>
            <person name="Komiyama T."/>
            <person name="Shiina T."/>
            <person name="Osaki K."/>
            <person name="Tachibana H."/>
        </authorList>
    </citation>
    <scope>NUCLEOTIDE SEQUENCE [LARGE SCALE GENOMIC DNA]</scope>
    <source>
        <strain evidence="2 3">P19-061405</strain>
    </source>
</reference>
<keyword evidence="1" id="KW-0175">Coiled coil</keyword>
<evidence type="ECO:0000313" key="2">
    <source>
        <dbReference type="EMBL" id="GAB1220637.1"/>
    </source>
</evidence>
<evidence type="ECO:0000313" key="3">
    <source>
        <dbReference type="Proteomes" id="UP001628156"/>
    </source>
</evidence>
<dbReference type="SUPFAM" id="SSF103657">
    <property type="entry name" value="BAR/IMD domain-like"/>
    <property type="match status" value="1"/>
</dbReference>
<evidence type="ECO:0008006" key="4">
    <source>
        <dbReference type="Google" id="ProtNLM"/>
    </source>
</evidence>
<proteinExistence type="predicted"/>
<gene>
    <name evidence="2" type="ORF">ENUP19_0055G0106</name>
</gene>
<dbReference type="Proteomes" id="UP001628156">
    <property type="component" value="Unassembled WGS sequence"/>
</dbReference>
<dbReference type="CDD" id="cd07307">
    <property type="entry name" value="BAR"/>
    <property type="match status" value="1"/>
</dbReference>
<evidence type="ECO:0000256" key="1">
    <source>
        <dbReference type="SAM" id="Coils"/>
    </source>
</evidence>
<name>A0ABQ0DD48_9EUKA</name>
<dbReference type="InterPro" id="IPR027267">
    <property type="entry name" value="AH/BAR_dom_sf"/>
</dbReference>